<dbReference type="PROSITE" id="PS51120">
    <property type="entry name" value="LDLRB"/>
    <property type="match status" value="3"/>
</dbReference>
<dbReference type="SUPFAM" id="SSF56487">
    <property type="entry name" value="SRCR-like"/>
    <property type="match status" value="3"/>
</dbReference>
<dbReference type="Pfam" id="PF14670">
    <property type="entry name" value="FXa_inhibition"/>
    <property type="match status" value="1"/>
</dbReference>
<keyword evidence="1" id="KW-0245">EGF-like domain</keyword>
<dbReference type="PANTHER" id="PTHR48071:SF18">
    <property type="entry name" value="DELETED IN MALIGNANT BRAIN TUMORS 1 PROTEIN-RELATED"/>
    <property type="match status" value="1"/>
</dbReference>
<protein>
    <recommendedName>
        <fullName evidence="10">SRCR domain-containing protein</fullName>
    </recommendedName>
</protein>
<dbReference type="Pfam" id="PF00530">
    <property type="entry name" value="SRCR"/>
    <property type="match status" value="3"/>
</dbReference>
<evidence type="ECO:0000256" key="8">
    <source>
        <dbReference type="SAM" id="MobiDB-lite"/>
    </source>
</evidence>
<feature type="repeat" description="LDL-receptor class B" evidence="7">
    <location>
        <begin position="109"/>
        <end position="151"/>
    </location>
</feature>
<dbReference type="InterPro" id="IPR001190">
    <property type="entry name" value="SRCR"/>
</dbReference>
<dbReference type="InterPro" id="IPR011042">
    <property type="entry name" value="6-blade_b-propeller_TolB-like"/>
</dbReference>
<evidence type="ECO:0000256" key="9">
    <source>
        <dbReference type="SAM" id="Phobius"/>
    </source>
</evidence>
<accession>A0A3M6UX01</accession>
<dbReference type="InterPro" id="IPR000033">
    <property type="entry name" value="LDLR_classB_rpt"/>
</dbReference>
<dbReference type="STRING" id="46731.A0A3M6UX01"/>
<evidence type="ECO:0000313" key="11">
    <source>
        <dbReference type="EMBL" id="RMX58185.1"/>
    </source>
</evidence>
<feature type="transmembrane region" description="Helical" evidence="9">
    <location>
        <begin position="1181"/>
        <end position="1204"/>
    </location>
</feature>
<feature type="disulfide bond" evidence="6">
    <location>
        <begin position="547"/>
        <end position="557"/>
    </location>
</feature>
<evidence type="ECO:0000256" key="7">
    <source>
        <dbReference type="PROSITE-ProRule" id="PRU00461"/>
    </source>
</evidence>
<keyword evidence="9" id="KW-0472">Membrane</keyword>
<comment type="caution">
    <text evidence="11">The sequence shown here is derived from an EMBL/GenBank/DDBJ whole genome shotgun (WGS) entry which is preliminary data.</text>
</comment>
<feature type="disulfide bond" evidence="6">
    <location>
        <begin position="658"/>
        <end position="668"/>
    </location>
</feature>
<feature type="domain" description="SRCR" evidence="10">
    <location>
        <begin position="589"/>
        <end position="689"/>
    </location>
</feature>
<feature type="repeat" description="LDL-receptor class B" evidence="7">
    <location>
        <begin position="744"/>
        <end position="784"/>
    </location>
</feature>
<dbReference type="PRINTS" id="PR00258">
    <property type="entry name" value="SPERACTRCPTR"/>
</dbReference>
<sequence>MFKNLMLCFCNAGSHGCQSNPSLYFIDDHNIKCATVKSLQQPNPSFQTVVTKIAEGAGIDIDVRNRMIYWSDTTAWTINRMNLTSGEIKVIVRHNVGEVYSLAVEWESGLIYWTDYIYERIEVAKLDGSSRKTLVTQNARSPVGISVDPRSGYMVWVEHDYATRKIMRADLTGENPVELQKLFYGLPLYVIINHSDSRVYWTDIHRSFTFIGSIGINGNHFRREKYLHPTYFPFDLAISQNIFYWADQNLHGVSWFNQSSSSSVVNLQNLSPLDLIGVAISDSSTQPIAIQENPCVVNDGNCSNLCLLTPGRARKCACPEGIKLRNDSITCENETAAATLPPPLPAIQVRLRPRSASKEGKGRVEVFYNEVWGTICDDYWGLDEAHVICRMLNYSGAQFAPRNAFFGRGSIFMPIHLDNIKCRGDESTIAACRHNGWGQNDCLHSEDASVVCWTDSAPPIQEPTLAPGPYPELKVRLQGGDNYYKGRVEIYLNGTWGTVCDDSWGIEEANVICRMLNHTEGAVSTQCCGFYNGYGVSEKIWLDDVHCVGDENSIAECRHGGWGKHNCRHSEDIGVVCKHAPLSTPDQIVRLADGARESEGRVEIFHNGEWGTVCDDHWDINDGDVVCKMLNYSRALRTPKQAFFGPGNGKIWLGNVKCSGNETSLLQCGNPGRNVDICDHHEDASVICETEAPHLESKSFILACGLGRELLYHVPLDTNLPEKGMPLAIETNTPLAVTFNIEDNLMYWTEQSGSIHRAYLNGSFREVLLTDLIRPTAIEIDHVGNNLYVADQNGVTVSKLDGSYQTLLINMTSCHGIALDSVAGYIYFTVTGISPRILRADMDGKNPLVLANVSSIRGTILDIALDKVNNRLFYSDEGNNMVKYINLTSGVHHAVLYGNPRRPVGLALFNGTLYWTGEGTVELFSGGIYKVKADTLNGGIVREVVDLLSYPKGIYAHDARMKIPAVDDSHPCARNNGSCSHLCLINPTGHSCICVGAGEGVVVLVIKIQGNEFNKTDLKQVILQILNRLCEDPESEQCPITTSGGARRKREVPKETFSHAEVIVKEPKKINGNLQVELAVIKRMSNGSIFVISGANLARIVNASAAEIGHKLGGTLLSVMSKFPGPTAQATQSTMPVDNSTTITQKQPQDSTTVPGTTTGQVPAGPGSAAANKGGGDNGGVIGGVVVASLVIIILVIALAVWYFRVKIPSLAFSYKRNSDGPELRVASFENPGYETGIGFATHGDDLYQDLPPPVVLSPYEDLNDYGAVSNPMYSEFGADHEASVRRSNFGTSLFSSHGKETEIGANDAKKSNGSMAI</sequence>
<dbReference type="SUPFAM" id="SSF63825">
    <property type="entry name" value="YWTD domain"/>
    <property type="match status" value="2"/>
</dbReference>
<dbReference type="Gene3D" id="2.120.10.30">
    <property type="entry name" value="TolB, C-terminal domain"/>
    <property type="match status" value="2"/>
</dbReference>
<evidence type="ECO:0000256" key="6">
    <source>
        <dbReference type="PROSITE-ProRule" id="PRU00196"/>
    </source>
</evidence>
<dbReference type="OrthoDB" id="5957042at2759"/>
<feature type="compositionally biased region" description="Polar residues" evidence="8">
    <location>
        <begin position="1128"/>
        <end position="1151"/>
    </location>
</feature>
<keyword evidence="12" id="KW-1185">Reference proteome</keyword>
<dbReference type="Pfam" id="PF00058">
    <property type="entry name" value="Ldl_recept_b"/>
    <property type="match status" value="1"/>
</dbReference>
<evidence type="ECO:0000256" key="1">
    <source>
        <dbReference type="ARBA" id="ARBA00022536"/>
    </source>
</evidence>
<feature type="compositionally biased region" description="Low complexity" evidence="8">
    <location>
        <begin position="1152"/>
        <end position="1172"/>
    </location>
</feature>
<organism evidence="11 12">
    <name type="scientific">Pocillopora damicornis</name>
    <name type="common">Cauliflower coral</name>
    <name type="synonym">Millepora damicornis</name>
    <dbReference type="NCBI Taxonomy" id="46731"/>
    <lineage>
        <taxon>Eukaryota</taxon>
        <taxon>Metazoa</taxon>
        <taxon>Cnidaria</taxon>
        <taxon>Anthozoa</taxon>
        <taxon>Hexacorallia</taxon>
        <taxon>Scleractinia</taxon>
        <taxon>Astrocoeniina</taxon>
        <taxon>Pocilloporidae</taxon>
        <taxon>Pocillopora</taxon>
    </lineage>
</organism>
<feature type="repeat" description="LDL-receptor class B" evidence="7">
    <location>
        <begin position="66"/>
        <end position="108"/>
    </location>
</feature>
<dbReference type="PROSITE" id="PS50287">
    <property type="entry name" value="SRCR_2"/>
    <property type="match status" value="3"/>
</dbReference>
<dbReference type="SMART" id="SM00202">
    <property type="entry name" value="SR"/>
    <property type="match status" value="3"/>
</dbReference>
<dbReference type="EMBL" id="RCHS01000537">
    <property type="protein sequence ID" value="RMX58185.1"/>
    <property type="molecule type" value="Genomic_DNA"/>
</dbReference>
<dbReference type="SUPFAM" id="SSF57196">
    <property type="entry name" value="EGF/Laminin"/>
    <property type="match status" value="1"/>
</dbReference>
<evidence type="ECO:0000259" key="10">
    <source>
        <dbReference type="PROSITE" id="PS50287"/>
    </source>
</evidence>
<evidence type="ECO:0000256" key="2">
    <source>
        <dbReference type="ARBA" id="ARBA00022729"/>
    </source>
</evidence>
<comment type="caution">
    <text evidence="6">Lacks conserved residue(s) required for the propagation of feature annotation.</text>
</comment>
<feature type="domain" description="SRCR" evidence="10">
    <location>
        <begin position="475"/>
        <end position="578"/>
    </location>
</feature>
<feature type="disulfide bond" evidence="6">
    <location>
        <begin position="627"/>
        <end position="688"/>
    </location>
</feature>
<feature type="disulfide bond" evidence="6">
    <location>
        <begin position="422"/>
        <end position="432"/>
    </location>
</feature>
<dbReference type="GO" id="GO:0016020">
    <property type="term" value="C:membrane"/>
    <property type="evidence" value="ECO:0007669"/>
    <property type="project" value="InterPro"/>
</dbReference>
<dbReference type="InterPro" id="IPR036772">
    <property type="entry name" value="SRCR-like_dom_sf"/>
</dbReference>
<dbReference type="SMART" id="SM00135">
    <property type="entry name" value="LY"/>
    <property type="match status" value="7"/>
</dbReference>
<name>A0A3M6UX01_POCDA</name>
<dbReference type="Gene3D" id="3.10.250.10">
    <property type="entry name" value="SRCR-like domain"/>
    <property type="match status" value="3"/>
</dbReference>
<keyword evidence="9" id="KW-0812">Transmembrane</keyword>
<reference evidence="11 12" key="1">
    <citation type="journal article" date="2018" name="Sci. Rep.">
        <title>Comparative analysis of the Pocillopora damicornis genome highlights role of immune system in coral evolution.</title>
        <authorList>
            <person name="Cunning R."/>
            <person name="Bay R.A."/>
            <person name="Gillette P."/>
            <person name="Baker A.C."/>
            <person name="Traylor-Knowles N."/>
        </authorList>
    </citation>
    <scope>NUCLEOTIDE SEQUENCE [LARGE SCALE GENOMIC DNA]</scope>
    <source>
        <strain evidence="11">RSMAS</strain>
        <tissue evidence="11">Whole animal</tissue>
    </source>
</reference>
<keyword evidence="5" id="KW-0325">Glycoprotein</keyword>
<dbReference type="FunFam" id="3.10.250.10:FF:000006">
    <property type="entry name" value="neurotrypsin isoform X2"/>
    <property type="match status" value="1"/>
</dbReference>
<dbReference type="FunFam" id="2.120.10.30:FF:000241">
    <property type="entry name" value="Low-density lipoprotein receptor-related protein 6"/>
    <property type="match status" value="2"/>
</dbReference>
<feature type="domain" description="SRCR" evidence="10">
    <location>
        <begin position="349"/>
        <end position="453"/>
    </location>
</feature>
<evidence type="ECO:0000256" key="4">
    <source>
        <dbReference type="ARBA" id="ARBA00023157"/>
    </source>
</evidence>
<gene>
    <name evidence="11" type="ORF">pdam_00000104</name>
</gene>
<keyword evidence="2" id="KW-0732">Signal</keyword>
<proteinExistence type="predicted"/>
<feature type="region of interest" description="Disordered" evidence="8">
    <location>
        <begin position="1127"/>
        <end position="1174"/>
    </location>
</feature>
<evidence type="ECO:0000256" key="5">
    <source>
        <dbReference type="ARBA" id="ARBA00023180"/>
    </source>
</evidence>
<keyword evidence="4 6" id="KW-1015">Disulfide bond</keyword>
<dbReference type="FunFam" id="3.10.250.10:FF:000001">
    <property type="entry name" value="Lysyl oxidase 4 isoform X1"/>
    <property type="match status" value="2"/>
</dbReference>
<evidence type="ECO:0000313" key="12">
    <source>
        <dbReference type="Proteomes" id="UP000275408"/>
    </source>
</evidence>
<dbReference type="PANTHER" id="PTHR48071">
    <property type="entry name" value="SRCR DOMAIN-CONTAINING PROTEIN"/>
    <property type="match status" value="1"/>
</dbReference>
<keyword evidence="3" id="KW-0677">Repeat</keyword>
<feature type="disulfide bond" evidence="6">
    <location>
        <begin position="614"/>
        <end position="678"/>
    </location>
</feature>
<evidence type="ECO:0000256" key="3">
    <source>
        <dbReference type="ARBA" id="ARBA00022737"/>
    </source>
</evidence>
<dbReference type="Proteomes" id="UP000275408">
    <property type="component" value="Unassembled WGS sequence"/>
</dbReference>
<keyword evidence="9" id="KW-1133">Transmembrane helix</keyword>